<organism evidence="5 6">
    <name type="scientific">Actinokineospora diospyrosa</name>
    <dbReference type="NCBI Taxonomy" id="103728"/>
    <lineage>
        <taxon>Bacteria</taxon>
        <taxon>Bacillati</taxon>
        <taxon>Actinomycetota</taxon>
        <taxon>Actinomycetes</taxon>
        <taxon>Pseudonocardiales</taxon>
        <taxon>Pseudonocardiaceae</taxon>
        <taxon>Actinokineospora</taxon>
    </lineage>
</organism>
<dbReference type="InterPro" id="IPR001680">
    <property type="entry name" value="WD40_rpt"/>
</dbReference>
<feature type="repeat" description="WD" evidence="3">
    <location>
        <begin position="54"/>
        <end position="96"/>
    </location>
</feature>
<evidence type="ECO:0000259" key="4">
    <source>
        <dbReference type="Pfam" id="PF12894"/>
    </source>
</evidence>
<dbReference type="SUPFAM" id="SSF50978">
    <property type="entry name" value="WD40 repeat-like"/>
    <property type="match status" value="2"/>
</dbReference>
<dbReference type="Pfam" id="PF00400">
    <property type="entry name" value="WD40"/>
    <property type="match status" value="2"/>
</dbReference>
<feature type="domain" description="Anaphase-promoting complex subunit 4-like WD40" evidence="4">
    <location>
        <begin position="66"/>
        <end position="150"/>
    </location>
</feature>
<dbReference type="PROSITE" id="PS00678">
    <property type="entry name" value="WD_REPEATS_1"/>
    <property type="match status" value="1"/>
</dbReference>
<proteinExistence type="predicted"/>
<dbReference type="PROSITE" id="PS50082">
    <property type="entry name" value="WD_REPEATS_2"/>
    <property type="match status" value="3"/>
</dbReference>
<dbReference type="SMART" id="SM00320">
    <property type="entry name" value="WD40"/>
    <property type="match status" value="9"/>
</dbReference>
<dbReference type="PROSITE" id="PS50294">
    <property type="entry name" value="WD_REPEATS_REGION"/>
    <property type="match status" value="2"/>
</dbReference>
<dbReference type="PANTHER" id="PTHR22847">
    <property type="entry name" value="WD40 REPEAT PROTEIN"/>
    <property type="match status" value="1"/>
</dbReference>
<reference evidence="5 6" key="1">
    <citation type="submission" date="2022-06" db="EMBL/GenBank/DDBJ databases">
        <title>Genomic Encyclopedia of Archaeal and Bacterial Type Strains, Phase II (KMG-II): from individual species to whole genera.</title>
        <authorList>
            <person name="Goeker M."/>
        </authorList>
    </citation>
    <scope>NUCLEOTIDE SEQUENCE [LARGE SCALE GENOMIC DNA]</scope>
    <source>
        <strain evidence="5 6">DSM 44255</strain>
    </source>
</reference>
<keyword evidence="2" id="KW-0677">Repeat</keyword>
<evidence type="ECO:0000313" key="6">
    <source>
        <dbReference type="Proteomes" id="UP001205185"/>
    </source>
</evidence>
<evidence type="ECO:0000313" key="5">
    <source>
        <dbReference type="EMBL" id="MCP2272707.1"/>
    </source>
</evidence>
<name>A0ABT1IJ76_9PSEU</name>
<dbReference type="InterPro" id="IPR024977">
    <property type="entry name" value="Apc4-like_WD40_dom"/>
</dbReference>
<dbReference type="SUPFAM" id="SSF69322">
    <property type="entry name" value="Tricorn protease domain 2"/>
    <property type="match status" value="1"/>
</dbReference>
<evidence type="ECO:0000256" key="3">
    <source>
        <dbReference type="PROSITE-ProRule" id="PRU00221"/>
    </source>
</evidence>
<feature type="repeat" description="WD" evidence="3">
    <location>
        <begin position="100"/>
        <end position="141"/>
    </location>
</feature>
<dbReference type="Pfam" id="PF12894">
    <property type="entry name" value="ANAPC4_WD40"/>
    <property type="match status" value="1"/>
</dbReference>
<gene>
    <name evidence="5" type="ORF">LV75_005233</name>
</gene>
<evidence type="ECO:0000256" key="2">
    <source>
        <dbReference type="ARBA" id="ARBA00022737"/>
    </source>
</evidence>
<keyword evidence="1 3" id="KW-0853">WD repeat</keyword>
<dbReference type="Proteomes" id="UP001205185">
    <property type="component" value="Unassembled WGS sequence"/>
</dbReference>
<dbReference type="RefSeq" id="WP_253889629.1">
    <property type="nucleotide sequence ID" value="NZ_BAAAVB010000008.1"/>
</dbReference>
<dbReference type="PANTHER" id="PTHR22847:SF637">
    <property type="entry name" value="WD REPEAT DOMAIN 5B"/>
    <property type="match status" value="1"/>
</dbReference>
<protein>
    <submittedName>
        <fullName evidence="5">WD40 repeat</fullName>
    </submittedName>
</protein>
<dbReference type="InterPro" id="IPR019775">
    <property type="entry name" value="WD40_repeat_CS"/>
</dbReference>
<feature type="repeat" description="WD" evidence="3">
    <location>
        <begin position="10"/>
        <end position="43"/>
    </location>
</feature>
<comment type="caution">
    <text evidence="5">The sequence shown here is derived from an EMBL/GenBank/DDBJ whole genome shotgun (WGS) entry which is preliminary data.</text>
</comment>
<keyword evidence="6" id="KW-1185">Reference proteome</keyword>
<accession>A0ABT1IJ76</accession>
<evidence type="ECO:0000256" key="1">
    <source>
        <dbReference type="ARBA" id="ARBA00022574"/>
    </source>
</evidence>
<dbReference type="InterPro" id="IPR015943">
    <property type="entry name" value="WD40/YVTN_repeat-like_dom_sf"/>
</dbReference>
<dbReference type="EMBL" id="JAMTCO010000013">
    <property type="protein sequence ID" value="MCP2272707.1"/>
    <property type="molecule type" value="Genomic_DNA"/>
</dbReference>
<sequence>MRTIDLRVPPHGHAAPITHVAARPDGRRLATCSYDGTALIWDIADPAAPRPLARLRHRRLVNSSTWHPSRPDLLATASADKTVGVWRVTDEGEVHLEAVLARHTDDINSLAWLPDGVRIACVSEDGRASLWDTASGRFLAEVGAHSAHCMMVSVNAAGLVATVGEDGMIIVTDPDGTAAPAVRHYDSSIEGCAWSHAGDTLAVALDDGKVVLLSADLEPVRTIEASTSAARTVAWSADDQTLVVGSYDGSVCWFSAAGELRHRVVDERLWPRSVAVAGSVVAAGSFRDRPHLFDLASYAPLSGPTTANHGPNAMAVAAGTLHIGCDSGAVLSVDLATGASTTTEAMAGPILSLAAAEDVVYAASYAGRVVRLGPDATVDSGQLGAPVPSLCLAGGRVIAGTYNGTVIELHPETLAVLEEYQPHGGSVKSLAATATGYASAATDRTVQLGAGADRTVLWEHGNLVNAVAVLGEEVVVSASRDHTVKVGRLAADGSVLQVRTLLGPDESAKCVGVLGTPAAPVVLAGSYDFALYAWTVDWSADAAPLVSGRVLAEFDQAVSCVCAVDAETVAVASWDGTILLVGLDERGDPVVRDRFHVDELAADRAGAVSA</sequence>
<dbReference type="InterPro" id="IPR036322">
    <property type="entry name" value="WD40_repeat_dom_sf"/>
</dbReference>
<dbReference type="Gene3D" id="2.130.10.10">
    <property type="entry name" value="YVTN repeat-like/Quinoprotein amine dehydrogenase"/>
    <property type="match status" value="4"/>
</dbReference>